<proteinExistence type="predicted"/>
<dbReference type="AlphaFoldDB" id="A0A4Y1R0C0"/>
<evidence type="ECO:0000313" key="1">
    <source>
        <dbReference type="EMBL" id="BBG97533.1"/>
    </source>
</evidence>
<gene>
    <name evidence="1" type="ORF">Prudu_006695</name>
</gene>
<organism evidence="1">
    <name type="scientific">Prunus dulcis</name>
    <name type="common">Almond</name>
    <name type="synonym">Amygdalus dulcis</name>
    <dbReference type="NCBI Taxonomy" id="3755"/>
    <lineage>
        <taxon>Eukaryota</taxon>
        <taxon>Viridiplantae</taxon>
        <taxon>Streptophyta</taxon>
        <taxon>Embryophyta</taxon>
        <taxon>Tracheophyta</taxon>
        <taxon>Spermatophyta</taxon>
        <taxon>Magnoliopsida</taxon>
        <taxon>eudicotyledons</taxon>
        <taxon>Gunneridae</taxon>
        <taxon>Pentapetalae</taxon>
        <taxon>rosids</taxon>
        <taxon>fabids</taxon>
        <taxon>Rosales</taxon>
        <taxon>Rosaceae</taxon>
        <taxon>Amygdaloideae</taxon>
        <taxon>Amygdaleae</taxon>
        <taxon>Prunus</taxon>
    </lineage>
</organism>
<reference evidence="1" key="1">
    <citation type="journal article" date="2019" name="Science">
        <title>Mutation of a bHLH transcription factor allowed almond domestication.</title>
        <authorList>
            <person name="Sanchez-Perez R."/>
            <person name="Pavan S."/>
            <person name="Mazzeo R."/>
            <person name="Moldovan C."/>
            <person name="Aiese Cigliano R."/>
            <person name="Del Cueto J."/>
            <person name="Ricciardi F."/>
            <person name="Lotti C."/>
            <person name="Ricciardi L."/>
            <person name="Dicenta F."/>
            <person name="Lopez-Marques R.L."/>
            <person name="Lindberg Moller B."/>
        </authorList>
    </citation>
    <scope>NUCLEOTIDE SEQUENCE</scope>
</reference>
<protein>
    <submittedName>
        <fullName evidence="1">Uncharacterized protein</fullName>
    </submittedName>
</protein>
<sequence length="92" mass="10404">MPKFASTRPSCSTVLVKEITLGMTMCWRSADGGKAMLVTAHLFLSPIAMVRRALNIPPRFREWRWLLSGYREKMVVCPLSRMSKGGSRMVLT</sequence>
<accession>A0A4Y1R0C0</accession>
<name>A0A4Y1R0C0_PRUDU</name>
<dbReference type="EMBL" id="AP019298">
    <property type="protein sequence ID" value="BBG97533.1"/>
    <property type="molecule type" value="Genomic_DNA"/>
</dbReference>